<accession>A0A2H0W5S4</accession>
<sequence length="240" mass="27550">MKIDLENFEDIERDKSFDYGYSRKKRKKKNNLIRILIAIVVSLLIVLLIAYLTLKFFVGPIVKTVDGLPGDFPAGIDFYQPDQAKINLEDQVGKEKMISGLKSMPDWVLTLFLNFLSEDLKKQLADNFGDDINIPKNFSVDDLKESLNEIDVNKTQTVNLSWAGVDKTKEEIAAYYKQKLKASNFEFKENLTDYQINLGFWKDGVFGLMSFTDQKQEIDGGVKYNSDVDITVNYLNELQK</sequence>
<proteinExistence type="predicted"/>
<dbReference type="EMBL" id="PEZY01000012">
    <property type="protein sequence ID" value="PIS05961.1"/>
    <property type="molecule type" value="Genomic_DNA"/>
</dbReference>
<feature type="transmembrane region" description="Helical" evidence="1">
    <location>
        <begin position="32"/>
        <end position="54"/>
    </location>
</feature>
<organism evidence="2 3">
    <name type="scientific">Candidatus Buchananbacteria bacterium CG10_big_fil_rev_8_21_14_0_10_33_19</name>
    <dbReference type="NCBI Taxonomy" id="1974525"/>
    <lineage>
        <taxon>Bacteria</taxon>
        <taxon>Candidatus Buchananiibacteriota</taxon>
    </lineage>
</organism>
<dbReference type="AlphaFoldDB" id="A0A2H0W5S4"/>
<evidence type="ECO:0000313" key="2">
    <source>
        <dbReference type="EMBL" id="PIS05961.1"/>
    </source>
</evidence>
<gene>
    <name evidence="2" type="ORF">COT80_04305</name>
</gene>
<keyword evidence="1" id="KW-0472">Membrane</keyword>
<dbReference type="Proteomes" id="UP000229056">
    <property type="component" value="Unassembled WGS sequence"/>
</dbReference>
<reference evidence="3" key="1">
    <citation type="submission" date="2017-09" db="EMBL/GenBank/DDBJ databases">
        <title>Depth-based differentiation of microbial function through sediment-hosted aquifers and enrichment of novel symbionts in the deep terrestrial subsurface.</title>
        <authorList>
            <person name="Probst A.J."/>
            <person name="Ladd B."/>
            <person name="Jarett J.K."/>
            <person name="Geller-Mcgrath D.E."/>
            <person name="Sieber C.M.K."/>
            <person name="Emerson J.B."/>
            <person name="Anantharaman K."/>
            <person name="Thomas B.C."/>
            <person name="Malmstrom R."/>
            <person name="Stieglmeier M."/>
            <person name="Klingl A."/>
            <person name="Woyke T."/>
            <person name="Ryan C.M."/>
            <person name="Banfield J.F."/>
        </authorList>
    </citation>
    <scope>NUCLEOTIDE SEQUENCE [LARGE SCALE GENOMIC DNA]</scope>
</reference>
<protein>
    <submittedName>
        <fullName evidence="2">Uncharacterized protein</fullName>
    </submittedName>
</protein>
<evidence type="ECO:0000313" key="3">
    <source>
        <dbReference type="Proteomes" id="UP000229056"/>
    </source>
</evidence>
<name>A0A2H0W5S4_9BACT</name>
<evidence type="ECO:0000256" key="1">
    <source>
        <dbReference type="SAM" id="Phobius"/>
    </source>
</evidence>
<comment type="caution">
    <text evidence="2">The sequence shown here is derived from an EMBL/GenBank/DDBJ whole genome shotgun (WGS) entry which is preliminary data.</text>
</comment>
<keyword evidence="1" id="KW-0812">Transmembrane</keyword>
<keyword evidence="1" id="KW-1133">Transmembrane helix</keyword>